<evidence type="ECO:0000313" key="1">
    <source>
        <dbReference type="EMBL" id="RKF43919.1"/>
    </source>
</evidence>
<proteinExistence type="predicted"/>
<dbReference type="AlphaFoldDB" id="A0A3R7L9T3"/>
<dbReference type="Proteomes" id="UP000283709">
    <property type="component" value="Unassembled WGS sequence"/>
</dbReference>
<accession>A0A3R7L9T3</accession>
<organism evidence="1 2">
    <name type="scientific">Paraburkholderia fungorum</name>
    <dbReference type="NCBI Taxonomy" id="134537"/>
    <lineage>
        <taxon>Bacteria</taxon>
        <taxon>Pseudomonadati</taxon>
        <taxon>Pseudomonadota</taxon>
        <taxon>Betaproteobacteria</taxon>
        <taxon>Burkholderiales</taxon>
        <taxon>Burkholderiaceae</taxon>
        <taxon>Paraburkholderia</taxon>
    </lineage>
</organism>
<comment type="caution">
    <text evidence="1">The sequence shown here is derived from an EMBL/GenBank/DDBJ whole genome shotgun (WGS) entry which is preliminary data.</text>
</comment>
<sequence>MVLLVLLARSRATPALPAKPRAMLACQAVGEITGQLAGSIGRLIGVRFCPLSDRLSYRPR</sequence>
<name>A0A3R7L9T3_9BURK</name>
<reference evidence="1 2" key="1">
    <citation type="submission" date="2016-07" db="EMBL/GenBank/DDBJ databases">
        <title>Genome analysis of Burkholderia fungorum ES3-20.</title>
        <authorList>
            <person name="Xu D."/>
            <person name="Yao R."/>
            <person name="Zheng S."/>
        </authorList>
    </citation>
    <scope>NUCLEOTIDE SEQUENCE [LARGE SCALE GENOMIC DNA]</scope>
    <source>
        <strain evidence="1 2">ES3-20</strain>
    </source>
</reference>
<protein>
    <submittedName>
        <fullName evidence="1">Uncharacterized protein</fullName>
    </submittedName>
</protein>
<evidence type="ECO:0000313" key="2">
    <source>
        <dbReference type="Proteomes" id="UP000283709"/>
    </source>
</evidence>
<gene>
    <name evidence="1" type="ORF">BCY88_30435</name>
</gene>
<dbReference type="EMBL" id="MCAS01000022">
    <property type="protein sequence ID" value="RKF43919.1"/>
    <property type="molecule type" value="Genomic_DNA"/>
</dbReference>